<name>A0A939T200_9ACTN</name>
<dbReference type="EMBL" id="JAGEOJ010000001">
    <property type="protein sequence ID" value="MBO2445703.1"/>
    <property type="molecule type" value="Genomic_DNA"/>
</dbReference>
<accession>A0A939T200</accession>
<dbReference type="Proteomes" id="UP000669179">
    <property type="component" value="Unassembled WGS sequence"/>
</dbReference>
<reference evidence="1" key="1">
    <citation type="submission" date="2021-03" db="EMBL/GenBank/DDBJ databases">
        <authorList>
            <person name="Kanchanasin P."/>
            <person name="Saeng-In P."/>
            <person name="Phongsopitanun W."/>
            <person name="Yuki M."/>
            <person name="Kudo T."/>
            <person name="Ohkuma M."/>
            <person name="Tanasupawat S."/>
        </authorList>
    </citation>
    <scope>NUCLEOTIDE SEQUENCE</scope>
    <source>
        <strain evidence="1">GKU 128</strain>
    </source>
</reference>
<proteinExistence type="predicted"/>
<evidence type="ECO:0000313" key="1">
    <source>
        <dbReference type="EMBL" id="MBO2445703.1"/>
    </source>
</evidence>
<evidence type="ECO:0000313" key="2">
    <source>
        <dbReference type="Proteomes" id="UP000669179"/>
    </source>
</evidence>
<gene>
    <name evidence="1" type="ORF">J4573_01230</name>
</gene>
<comment type="caution">
    <text evidence="1">The sequence shown here is derived from an EMBL/GenBank/DDBJ whole genome shotgun (WGS) entry which is preliminary data.</text>
</comment>
<dbReference type="RefSeq" id="WP_208253308.1">
    <property type="nucleotide sequence ID" value="NZ_JAGEOJ010000001.1"/>
</dbReference>
<organism evidence="1 2">
    <name type="scientific">Actinomadura barringtoniae</name>
    <dbReference type="NCBI Taxonomy" id="1427535"/>
    <lineage>
        <taxon>Bacteria</taxon>
        <taxon>Bacillati</taxon>
        <taxon>Actinomycetota</taxon>
        <taxon>Actinomycetes</taxon>
        <taxon>Streptosporangiales</taxon>
        <taxon>Thermomonosporaceae</taxon>
        <taxon>Actinomadura</taxon>
    </lineage>
</organism>
<sequence>MKKDVRPNPFHVLGLPADADRESIVERGQELSDLAETDADRDLYQWAVGELVHDASARRMHELLEAPGADYRDERWARFGRRYRRNPADLRALREDGTLRAADFDLSAVIGVLLDWSLDPPTVNSVAAVQGVPVSPELGDPPLEVADVLFG</sequence>
<dbReference type="AlphaFoldDB" id="A0A939T200"/>
<protein>
    <submittedName>
        <fullName evidence="1">Uncharacterized protein</fullName>
    </submittedName>
</protein>
<keyword evidence="2" id="KW-1185">Reference proteome</keyword>